<sequence>MPAEYVVEVRGLSKQFPGVRALDEASLLVRAGEIHGLVGENGAGKSTLIKILAGAQPPDAGSIVIDGREVSIPNEAAADALGLRFIHQDVALVPRLTVAENVFLGRPLPRRGPFVSRTKAHELTREVLRDFVDVDPAAPLSSLSVAERWMVGIGRACAGDARMVVMDEPTVALADAEVERVFQAVNRLRDRGIAVLFVSHRLGEILQLANSVTVMKDGRTVGRHDISALDRQRLVSAIIGREAGELDPLEEPAEPHDDVVLEVSGLSGGPLRDISFSLRAGEILGIGGLVGSGRTSLMMNLFGHLEPTAGEIRLDGKPVVFRSPADAIRSGFALIPEDRRSQGLLTRRSVRENVVLTHLSDFRRHIRLPSPHRGRETDRTLAEIDRLRIATTGPEQQISTLSGGNQQKALLSRWLVGRATRVLMLDEPTKGVDIGAKTEILRLVSQLAAEGVAVIVASSDLEEVSAIAHRVIVLREGRLVGELHRPVTEAAILHLCYETATARTDGGSADTEHSTAGSPA</sequence>
<keyword evidence="6" id="KW-0067">ATP-binding</keyword>
<dbReference type="Pfam" id="PF00005">
    <property type="entry name" value="ABC_tran"/>
    <property type="match status" value="2"/>
</dbReference>
<dbReference type="PROSITE" id="PS50893">
    <property type="entry name" value="ABC_TRANSPORTER_2"/>
    <property type="match status" value="2"/>
</dbReference>
<dbReference type="AlphaFoldDB" id="A0A6J6C3A2"/>
<dbReference type="InterPro" id="IPR003593">
    <property type="entry name" value="AAA+_ATPase"/>
</dbReference>
<protein>
    <submittedName>
        <fullName evidence="10">Unannotated protein</fullName>
    </submittedName>
</protein>
<evidence type="ECO:0000256" key="4">
    <source>
        <dbReference type="ARBA" id="ARBA00022737"/>
    </source>
</evidence>
<gene>
    <name evidence="10" type="ORF">UFOPK1493_00593</name>
</gene>
<evidence type="ECO:0000256" key="3">
    <source>
        <dbReference type="ARBA" id="ARBA00022597"/>
    </source>
</evidence>
<keyword evidence="1" id="KW-0813">Transport</keyword>
<dbReference type="InterPro" id="IPR003439">
    <property type="entry name" value="ABC_transporter-like_ATP-bd"/>
</dbReference>
<evidence type="ECO:0000256" key="8">
    <source>
        <dbReference type="ARBA" id="ARBA00023136"/>
    </source>
</evidence>
<evidence type="ECO:0000259" key="9">
    <source>
        <dbReference type="PROSITE" id="PS50893"/>
    </source>
</evidence>
<keyword evidence="2" id="KW-1003">Cell membrane</keyword>
<dbReference type="SUPFAM" id="SSF52540">
    <property type="entry name" value="P-loop containing nucleoside triphosphate hydrolases"/>
    <property type="match status" value="2"/>
</dbReference>
<evidence type="ECO:0000256" key="1">
    <source>
        <dbReference type="ARBA" id="ARBA00022448"/>
    </source>
</evidence>
<evidence type="ECO:0000313" key="10">
    <source>
        <dbReference type="EMBL" id="CAB4545039.1"/>
    </source>
</evidence>
<feature type="domain" description="ABC transporter" evidence="9">
    <location>
        <begin position="254"/>
        <end position="501"/>
    </location>
</feature>
<keyword evidence="3" id="KW-0762">Sugar transport</keyword>
<proteinExistence type="predicted"/>
<dbReference type="InterPro" id="IPR017871">
    <property type="entry name" value="ABC_transporter-like_CS"/>
</dbReference>
<dbReference type="SMART" id="SM00382">
    <property type="entry name" value="AAA"/>
    <property type="match status" value="2"/>
</dbReference>
<name>A0A6J6C3A2_9ZZZZ</name>
<evidence type="ECO:0000256" key="7">
    <source>
        <dbReference type="ARBA" id="ARBA00022967"/>
    </source>
</evidence>
<evidence type="ECO:0000256" key="2">
    <source>
        <dbReference type="ARBA" id="ARBA00022475"/>
    </source>
</evidence>
<dbReference type="InterPro" id="IPR050107">
    <property type="entry name" value="ABC_carbohydrate_import_ATPase"/>
</dbReference>
<dbReference type="PANTHER" id="PTHR43790:SF3">
    <property type="entry name" value="D-ALLOSE IMPORT ATP-BINDING PROTEIN ALSA-RELATED"/>
    <property type="match status" value="1"/>
</dbReference>
<feature type="domain" description="ABC transporter" evidence="9">
    <location>
        <begin position="7"/>
        <end position="242"/>
    </location>
</feature>
<evidence type="ECO:0000256" key="6">
    <source>
        <dbReference type="ARBA" id="ARBA00022840"/>
    </source>
</evidence>
<dbReference type="EMBL" id="CAEZSR010000012">
    <property type="protein sequence ID" value="CAB4545039.1"/>
    <property type="molecule type" value="Genomic_DNA"/>
</dbReference>
<reference evidence="10" key="1">
    <citation type="submission" date="2020-05" db="EMBL/GenBank/DDBJ databases">
        <authorList>
            <person name="Chiriac C."/>
            <person name="Salcher M."/>
            <person name="Ghai R."/>
            <person name="Kavagutti S V."/>
        </authorList>
    </citation>
    <scope>NUCLEOTIDE SEQUENCE</scope>
</reference>
<dbReference type="CDD" id="cd03216">
    <property type="entry name" value="ABC_Carb_Monos_I"/>
    <property type="match status" value="1"/>
</dbReference>
<keyword evidence="7" id="KW-1278">Translocase</keyword>
<dbReference type="GO" id="GO:0005524">
    <property type="term" value="F:ATP binding"/>
    <property type="evidence" value="ECO:0007669"/>
    <property type="project" value="UniProtKB-KW"/>
</dbReference>
<dbReference type="GO" id="GO:0016887">
    <property type="term" value="F:ATP hydrolysis activity"/>
    <property type="evidence" value="ECO:0007669"/>
    <property type="project" value="InterPro"/>
</dbReference>
<keyword evidence="5" id="KW-0547">Nucleotide-binding</keyword>
<dbReference type="InterPro" id="IPR027417">
    <property type="entry name" value="P-loop_NTPase"/>
</dbReference>
<dbReference type="Gene3D" id="3.40.50.300">
    <property type="entry name" value="P-loop containing nucleotide triphosphate hydrolases"/>
    <property type="match status" value="2"/>
</dbReference>
<keyword evidence="4" id="KW-0677">Repeat</keyword>
<keyword evidence="8" id="KW-0472">Membrane</keyword>
<accession>A0A6J6C3A2</accession>
<dbReference type="PROSITE" id="PS00211">
    <property type="entry name" value="ABC_TRANSPORTER_1"/>
    <property type="match status" value="1"/>
</dbReference>
<dbReference type="CDD" id="cd03215">
    <property type="entry name" value="ABC_Carb_Monos_II"/>
    <property type="match status" value="1"/>
</dbReference>
<dbReference type="PANTHER" id="PTHR43790">
    <property type="entry name" value="CARBOHYDRATE TRANSPORT ATP-BINDING PROTEIN MG119-RELATED"/>
    <property type="match status" value="1"/>
</dbReference>
<organism evidence="10">
    <name type="scientific">freshwater metagenome</name>
    <dbReference type="NCBI Taxonomy" id="449393"/>
    <lineage>
        <taxon>unclassified sequences</taxon>
        <taxon>metagenomes</taxon>
        <taxon>ecological metagenomes</taxon>
    </lineage>
</organism>
<evidence type="ECO:0000256" key="5">
    <source>
        <dbReference type="ARBA" id="ARBA00022741"/>
    </source>
</evidence>